<protein>
    <submittedName>
        <fullName evidence="2">Class I adenylate-forming enzyme family protein</fullName>
    </submittedName>
</protein>
<organism evidence="2 3">
    <name type="scientific">Paraburkholderia dipogonis</name>
    <dbReference type="NCBI Taxonomy" id="1211383"/>
    <lineage>
        <taxon>Bacteria</taxon>
        <taxon>Pseudomonadati</taxon>
        <taxon>Pseudomonadota</taxon>
        <taxon>Betaproteobacteria</taxon>
        <taxon>Burkholderiales</taxon>
        <taxon>Burkholderiaceae</taxon>
        <taxon>Paraburkholderia</taxon>
    </lineage>
</organism>
<dbReference type="InterPro" id="IPR000873">
    <property type="entry name" value="AMP-dep_synth/lig_dom"/>
</dbReference>
<dbReference type="RefSeq" id="WP_408177157.1">
    <property type="nucleotide sequence ID" value="NZ_JAQQEZ010000006.1"/>
</dbReference>
<dbReference type="Gene3D" id="3.30.300.30">
    <property type="match status" value="1"/>
</dbReference>
<dbReference type="InterPro" id="IPR042099">
    <property type="entry name" value="ANL_N_sf"/>
</dbReference>
<dbReference type="EMBL" id="JAQQEZ010000006">
    <property type="protein sequence ID" value="MFM0001678.1"/>
    <property type="molecule type" value="Genomic_DNA"/>
</dbReference>
<sequence>MQNDGNAAFRPYVDALLDQLENQSDRAVLRYLDHDVTGRTLRSAIFRYARALAVHGIGRGSLVALLAPNCPDALAIRYAANLLGSATMFVPASTNAERRATLLARVQPTLLVAFPETLHLIPVAVEGHVVFVGVGPASSRLDKLAQVHSDLPLRGRLRPDDLAVVVSSGGTTGVPKCSRRSFATYSTMVGAADDKDRRQLINGPLAYLSQVLVDSTLIGGGTVVLKRRYDPAETLATIESDRITDVLLVEPQLFETMDHPDVGRRDLSSLRSIAHIGGSAPAVLRQRAIARLGPVLTHMYGASETGLVSILPPSAYEANPDLLACAGRIRPGVEVRLRRADGTLARAGQCGNIEVRSDAVAEGYYHQSVEEAQKFQDGWCLTGDAGFIDEAANLHILGRATDVAEIDGLAIGPTDIEDVLCRLPDVRYAVVLAADQSADKYGWNALIEPWVAGQADVARCMRRLEIVLGPLVAKRIRIVVADRVPLTEQGKADRTAIEMILQGDQRSSYAPLQSVGNLAADRRLGGRQNAAVNEPEPAACRTQTFCFPHLANT</sequence>
<dbReference type="Gene3D" id="3.40.50.12780">
    <property type="entry name" value="N-terminal domain of ligase-like"/>
    <property type="match status" value="1"/>
</dbReference>
<proteinExistence type="predicted"/>
<gene>
    <name evidence="2" type="ORF">PQR57_11670</name>
</gene>
<dbReference type="SUPFAM" id="SSF56801">
    <property type="entry name" value="Acetyl-CoA synthetase-like"/>
    <property type="match status" value="1"/>
</dbReference>
<dbReference type="Pfam" id="PF00501">
    <property type="entry name" value="AMP-binding"/>
    <property type="match status" value="1"/>
</dbReference>
<accession>A0ABW9AN86</accession>
<dbReference type="PANTHER" id="PTHR43767">
    <property type="entry name" value="LONG-CHAIN-FATTY-ACID--COA LIGASE"/>
    <property type="match status" value="1"/>
</dbReference>
<name>A0ABW9AN86_9BURK</name>
<dbReference type="InterPro" id="IPR050237">
    <property type="entry name" value="ATP-dep_AMP-bd_enzyme"/>
</dbReference>
<dbReference type="PANTHER" id="PTHR43767:SF10">
    <property type="entry name" value="SURFACTIN SYNTHASE SUBUNIT 1"/>
    <property type="match status" value="1"/>
</dbReference>
<evidence type="ECO:0000313" key="2">
    <source>
        <dbReference type="EMBL" id="MFM0001678.1"/>
    </source>
</evidence>
<keyword evidence="3" id="KW-1185">Reference proteome</keyword>
<dbReference type="Proteomes" id="UP001629230">
    <property type="component" value="Unassembled WGS sequence"/>
</dbReference>
<comment type="caution">
    <text evidence="2">The sequence shown here is derived from an EMBL/GenBank/DDBJ whole genome shotgun (WGS) entry which is preliminary data.</text>
</comment>
<dbReference type="InterPro" id="IPR045851">
    <property type="entry name" value="AMP-bd_C_sf"/>
</dbReference>
<evidence type="ECO:0000313" key="3">
    <source>
        <dbReference type="Proteomes" id="UP001629230"/>
    </source>
</evidence>
<reference evidence="2 3" key="1">
    <citation type="journal article" date="2024" name="Chem. Sci.">
        <title>Discovery of megapolipeptins by genome mining of a Burkholderiales bacteria collection.</title>
        <authorList>
            <person name="Paulo B.S."/>
            <person name="Recchia M.J.J."/>
            <person name="Lee S."/>
            <person name="Fergusson C.H."/>
            <person name="Romanowski S.B."/>
            <person name="Hernandez A."/>
            <person name="Krull N."/>
            <person name="Liu D.Y."/>
            <person name="Cavanagh H."/>
            <person name="Bos A."/>
            <person name="Gray C.A."/>
            <person name="Murphy B.T."/>
            <person name="Linington R.G."/>
            <person name="Eustaquio A.S."/>
        </authorList>
    </citation>
    <scope>NUCLEOTIDE SEQUENCE [LARGE SCALE GENOMIC DNA]</scope>
    <source>
        <strain evidence="2 3">RL17-350-BIC-A</strain>
    </source>
</reference>
<feature type="domain" description="AMP-dependent synthetase/ligase" evidence="1">
    <location>
        <begin position="19"/>
        <end position="365"/>
    </location>
</feature>
<evidence type="ECO:0000259" key="1">
    <source>
        <dbReference type="Pfam" id="PF00501"/>
    </source>
</evidence>